<evidence type="ECO:0000256" key="3">
    <source>
        <dbReference type="ARBA" id="ARBA00023242"/>
    </source>
</evidence>
<gene>
    <name evidence="8" type="ORF">PIIN_03963</name>
</gene>
<dbReference type="eggNOG" id="KOG0490">
    <property type="taxonomic scope" value="Eukaryota"/>
</dbReference>
<evidence type="ECO:0000259" key="7">
    <source>
        <dbReference type="PROSITE" id="PS50071"/>
    </source>
</evidence>
<feature type="compositionally biased region" description="Low complexity" evidence="6">
    <location>
        <begin position="535"/>
        <end position="554"/>
    </location>
</feature>
<feature type="region of interest" description="Disordered" evidence="6">
    <location>
        <begin position="233"/>
        <end position="314"/>
    </location>
</feature>
<feature type="region of interest" description="Disordered" evidence="6">
    <location>
        <begin position="1"/>
        <end position="166"/>
    </location>
</feature>
<evidence type="ECO:0000256" key="4">
    <source>
        <dbReference type="PROSITE-ProRule" id="PRU00108"/>
    </source>
</evidence>
<dbReference type="GO" id="GO:0000981">
    <property type="term" value="F:DNA-binding transcription factor activity, RNA polymerase II-specific"/>
    <property type="evidence" value="ECO:0007669"/>
    <property type="project" value="InterPro"/>
</dbReference>
<evidence type="ECO:0000256" key="1">
    <source>
        <dbReference type="ARBA" id="ARBA00023125"/>
    </source>
</evidence>
<dbReference type="InterPro" id="IPR001356">
    <property type="entry name" value="HD"/>
</dbReference>
<feature type="compositionally biased region" description="Polar residues" evidence="6">
    <location>
        <begin position="149"/>
        <end position="160"/>
    </location>
</feature>
<protein>
    <recommendedName>
        <fullName evidence="7">Homeobox domain-containing protein</fullName>
    </recommendedName>
</protein>
<evidence type="ECO:0000256" key="5">
    <source>
        <dbReference type="RuleBase" id="RU000682"/>
    </source>
</evidence>
<dbReference type="Pfam" id="PF00046">
    <property type="entry name" value="Homeodomain"/>
    <property type="match status" value="1"/>
</dbReference>
<comment type="subcellular location">
    <subcellularLocation>
        <location evidence="4 5">Nucleus</location>
    </subcellularLocation>
</comment>
<evidence type="ECO:0000256" key="2">
    <source>
        <dbReference type="ARBA" id="ARBA00023155"/>
    </source>
</evidence>
<feature type="compositionally biased region" description="Low complexity" evidence="6">
    <location>
        <begin position="23"/>
        <end position="42"/>
    </location>
</feature>
<dbReference type="CDD" id="cd00086">
    <property type="entry name" value="homeodomain"/>
    <property type="match status" value="1"/>
</dbReference>
<dbReference type="SMART" id="SM00389">
    <property type="entry name" value="HOX"/>
    <property type="match status" value="1"/>
</dbReference>
<dbReference type="EMBL" id="CAFZ01000070">
    <property type="protein sequence ID" value="CCA70023.1"/>
    <property type="molecule type" value="Genomic_DNA"/>
</dbReference>
<feature type="compositionally biased region" description="Polar residues" evidence="6">
    <location>
        <begin position="100"/>
        <end position="112"/>
    </location>
</feature>
<dbReference type="Proteomes" id="UP000007148">
    <property type="component" value="Unassembled WGS sequence"/>
</dbReference>
<keyword evidence="9" id="KW-1185">Reference proteome</keyword>
<dbReference type="InParanoid" id="G4TFD0"/>
<keyword evidence="3 4" id="KW-0539">Nucleus</keyword>
<feature type="compositionally biased region" description="Polar residues" evidence="6">
    <location>
        <begin position="559"/>
        <end position="575"/>
    </location>
</feature>
<feature type="compositionally biased region" description="Low complexity" evidence="6">
    <location>
        <begin position="284"/>
        <end position="298"/>
    </location>
</feature>
<comment type="caution">
    <text evidence="8">The sequence shown here is derived from an EMBL/GenBank/DDBJ whole genome shotgun (WGS) entry which is preliminary data.</text>
</comment>
<proteinExistence type="predicted"/>
<reference evidence="8 9" key="1">
    <citation type="journal article" date="2011" name="PLoS Pathog.">
        <title>Endophytic Life Strategies Decoded by Genome and Transcriptome Analyses of the Mutualistic Root Symbiont Piriformospora indica.</title>
        <authorList>
            <person name="Zuccaro A."/>
            <person name="Lahrmann U."/>
            <person name="Guldener U."/>
            <person name="Langen G."/>
            <person name="Pfiffi S."/>
            <person name="Biedenkopf D."/>
            <person name="Wong P."/>
            <person name="Samans B."/>
            <person name="Grimm C."/>
            <person name="Basiewicz M."/>
            <person name="Murat C."/>
            <person name="Martin F."/>
            <person name="Kogel K.H."/>
        </authorList>
    </citation>
    <scope>NUCLEOTIDE SEQUENCE [LARGE SCALE GENOMIC DNA]</scope>
    <source>
        <strain evidence="8 9">DSM 11827</strain>
    </source>
</reference>
<feature type="domain" description="Homeobox" evidence="7">
    <location>
        <begin position="435"/>
        <end position="495"/>
    </location>
</feature>
<dbReference type="OrthoDB" id="6159439at2759"/>
<dbReference type="STRING" id="1109443.G4TFD0"/>
<dbReference type="PANTHER" id="PTHR46255">
    <property type="entry name" value="SHORT STATURE HOMEOBOX"/>
    <property type="match status" value="1"/>
</dbReference>
<dbReference type="InterPro" id="IPR052631">
    <property type="entry name" value="Paired_homeobox_Bicoid"/>
</dbReference>
<feature type="region of interest" description="Disordered" evidence="6">
    <location>
        <begin position="178"/>
        <end position="214"/>
    </location>
</feature>
<keyword evidence="1 4" id="KW-0238">DNA-binding</keyword>
<dbReference type="PROSITE" id="PS50071">
    <property type="entry name" value="HOMEOBOX_2"/>
    <property type="match status" value="1"/>
</dbReference>
<keyword evidence="2 4" id="KW-0371">Homeobox</keyword>
<accession>G4TFD0</accession>
<feature type="compositionally biased region" description="Basic and acidic residues" evidence="6">
    <location>
        <begin position="493"/>
        <end position="503"/>
    </location>
</feature>
<evidence type="ECO:0000256" key="6">
    <source>
        <dbReference type="SAM" id="MobiDB-lite"/>
    </source>
</evidence>
<feature type="compositionally biased region" description="Polar residues" evidence="6">
    <location>
        <begin position="393"/>
        <end position="427"/>
    </location>
</feature>
<evidence type="ECO:0000313" key="8">
    <source>
        <dbReference type="EMBL" id="CCA70023.1"/>
    </source>
</evidence>
<feature type="compositionally biased region" description="Polar residues" evidence="6">
    <location>
        <begin position="11"/>
        <end position="22"/>
    </location>
</feature>
<dbReference type="SUPFAM" id="SSF46689">
    <property type="entry name" value="Homeodomain-like"/>
    <property type="match status" value="1"/>
</dbReference>
<feature type="region of interest" description="Disordered" evidence="6">
    <location>
        <begin position="489"/>
        <end position="621"/>
    </location>
</feature>
<dbReference type="AlphaFoldDB" id="G4TFD0"/>
<dbReference type="PANTHER" id="PTHR46255:SF3">
    <property type="entry name" value="HOMEOBOX DOMAIN-CONTAINING PROTEIN"/>
    <property type="match status" value="1"/>
</dbReference>
<feature type="compositionally biased region" description="Basic and acidic residues" evidence="6">
    <location>
        <begin position="233"/>
        <end position="245"/>
    </location>
</feature>
<name>G4TFD0_SERID</name>
<evidence type="ECO:0000313" key="9">
    <source>
        <dbReference type="Proteomes" id="UP000007148"/>
    </source>
</evidence>
<dbReference type="HOGENOM" id="CLU_440119_0_0_1"/>
<feature type="region of interest" description="Disordered" evidence="6">
    <location>
        <begin position="331"/>
        <end position="446"/>
    </location>
</feature>
<dbReference type="PROSITE" id="PS00027">
    <property type="entry name" value="HOMEOBOX_1"/>
    <property type="match status" value="1"/>
</dbReference>
<feature type="compositionally biased region" description="Low complexity" evidence="6">
    <location>
        <begin position="58"/>
        <end position="75"/>
    </location>
</feature>
<dbReference type="Gene3D" id="1.10.10.60">
    <property type="entry name" value="Homeodomain-like"/>
    <property type="match status" value="1"/>
</dbReference>
<sequence>MMLSASHPYPANTTRTHSSAIFSRSHTLSTERTSSSSASQHTPLPPTSNVLFPQRPRGSTLPSYSSGSSSVVYTSIAPERPTDDYEEPPPSRKERAFTLGSRSSQFQHQNYTGGDHDDRAKVALPPIRVSDHEGDAHDHDERSKIQDDPSVNNRTYNFGNNVPRLPPIRTMLETRMLPTPDHMRSGDSRTPPPRSPTSPQQRARDYHSRGSVISSSWNGYNIGAVMASQLPERRSPVPLDRDLVKGHGIRADTATDPSPSPDDSSHAYRQASHNGGGEMQTPMSSSSSVSSSLSSQPVSLPPSSPQRNSKYRGSLASAGASILSLTAPFRHKKHQVPGAASPPVHQYEPSPRGSFDDSEYSSTTRSTPRHVSEELSSSIGRGSFGAQPIPSGVHQSLASSQGNMSNSVGSFPVTSESDGGGSMSLSIRSRVGETAGGKKRRSRATQEQLEILNGVYQRTPFPTTVERSDLALRLGMTPRSVQIWFQNKRQGAKHNETRKREHPTPLSAIPQGSPPIPNLVPLSMTGPSLPLAAGEPYRSSPSPLPPMMDLEPPRVQLPTHRSISHGSSLTPNSVDTLEGRSRRRGMSVNDLLSQERHPHLSPSQARNGAGYEANHDDKMEI</sequence>
<dbReference type="InterPro" id="IPR009057">
    <property type="entry name" value="Homeodomain-like_sf"/>
</dbReference>
<organism evidence="8 9">
    <name type="scientific">Serendipita indica (strain DSM 11827)</name>
    <name type="common">Root endophyte fungus</name>
    <name type="synonym">Piriformospora indica</name>
    <dbReference type="NCBI Taxonomy" id="1109443"/>
    <lineage>
        <taxon>Eukaryota</taxon>
        <taxon>Fungi</taxon>
        <taxon>Dikarya</taxon>
        <taxon>Basidiomycota</taxon>
        <taxon>Agaricomycotina</taxon>
        <taxon>Agaricomycetes</taxon>
        <taxon>Sebacinales</taxon>
        <taxon>Serendipitaceae</taxon>
        <taxon>Serendipita</taxon>
    </lineage>
</organism>
<feature type="compositionally biased region" description="Basic and acidic residues" evidence="6">
    <location>
        <begin position="129"/>
        <end position="147"/>
    </location>
</feature>
<feature type="DNA-binding region" description="Homeobox" evidence="4">
    <location>
        <begin position="437"/>
        <end position="496"/>
    </location>
</feature>
<dbReference type="GO" id="GO:0005634">
    <property type="term" value="C:nucleus"/>
    <property type="evidence" value="ECO:0007669"/>
    <property type="project" value="UniProtKB-SubCell"/>
</dbReference>
<dbReference type="GO" id="GO:1990837">
    <property type="term" value="F:sequence-specific double-stranded DNA binding"/>
    <property type="evidence" value="ECO:0007669"/>
    <property type="project" value="TreeGrafter"/>
</dbReference>
<dbReference type="InterPro" id="IPR017970">
    <property type="entry name" value="Homeobox_CS"/>
</dbReference>